<dbReference type="CDD" id="cd00209">
    <property type="entry name" value="DHFR"/>
    <property type="match status" value="1"/>
</dbReference>
<dbReference type="PANTHER" id="PTHR48069">
    <property type="entry name" value="DIHYDROFOLATE REDUCTASE"/>
    <property type="match status" value="1"/>
</dbReference>
<keyword evidence="5" id="KW-0560">Oxidoreductase</keyword>
<evidence type="ECO:0000256" key="3">
    <source>
        <dbReference type="ARBA" id="ARBA00022563"/>
    </source>
</evidence>
<dbReference type="PROSITE" id="PS00075">
    <property type="entry name" value="DHFR_1"/>
    <property type="match status" value="1"/>
</dbReference>
<evidence type="ECO:0000313" key="10">
    <source>
        <dbReference type="Proteomes" id="UP001217089"/>
    </source>
</evidence>
<evidence type="ECO:0000256" key="1">
    <source>
        <dbReference type="ARBA" id="ARBA00004903"/>
    </source>
</evidence>
<dbReference type="EC" id="1.5.1.3" evidence="2"/>
<organism evidence="9 10">
    <name type="scientific">Tegillarca granosa</name>
    <name type="common">Malaysian cockle</name>
    <name type="synonym">Anadara granosa</name>
    <dbReference type="NCBI Taxonomy" id="220873"/>
    <lineage>
        <taxon>Eukaryota</taxon>
        <taxon>Metazoa</taxon>
        <taxon>Spiralia</taxon>
        <taxon>Lophotrochozoa</taxon>
        <taxon>Mollusca</taxon>
        <taxon>Bivalvia</taxon>
        <taxon>Autobranchia</taxon>
        <taxon>Pteriomorphia</taxon>
        <taxon>Arcoida</taxon>
        <taxon>Arcoidea</taxon>
        <taxon>Arcidae</taxon>
        <taxon>Tegillarca</taxon>
    </lineage>
</organism>
<comment type="pathway">
    <text evidence="1">Cofactor biosynthesis; tetrahydrofolate biosynthesis; 5,6,7,8-tetrahydrofolate from 7,8-dihydrofolate: step 1/1.</text>
</comment>
<evidence type="ECO:0000256" key="2">
    <source>
        <dbReference type="ARBA" id="ARBA00012856"/>
    </source>
</evidence>
<evidence type="ECO:0000313" key="9">
    <source>
        <dbReference type="EMBL" id="KAJ8311353.1"/>
    </source>
</evidence>
<evidence type="ECO:0000256" key="4">
    <source>
        <dbReference type="ARBA" id="ARBA00022857"/>
    </source>
</evidence>
<dbReference type="Pfam" id="PF00186">
    <property type="entry name" value="DHFR_1"/>
    <property type="match status" value="1"/>
</dbReference>
<accession>A0ABQ9F6W9</accession>
<dbReference type="PANTHER" id="PTHR48069:SF3">
    <property type="entry name" value="DIHYDROFOLATE REDUCTASE"/>
    <property type="match status" value="1"/>
</dbReference>
<gene>
    <name evidence="9" type="ORF">KUTeg_010708</name>
</gene>
<comment type="similarity">
    <text evidence="7">Belongs to the dihydrofolate reductase family.</text>
</comment>
<dbReference type="SUPFAM" id="SSF53597">
    <property type="entry name" value="Dihydrofolate reductase-like"/>
    <property type="match status" value="1"/>
</dbReference>
<dbReference type="InterPro" id="IPR012259">
    <property type="entry name" value="DHFR"/>
</dbReference>
<keyword evidence="10" id="KW-1185">Reference proteome</keyword>
<dbReference type="InterPro" id="IPR017925">
    <property type="entry name" value="DHFR_CS"/>
</dbReference>
<proteinExistence type="inferred from homology"/>
<sequence length="199" mass="22863">MLFGRNEDGAPTSRRKYKRTEQNTMANVRLNLVVAACNNRGIGVKGQLPWRLKKDMQFFKNVTTETKDPDKQNAVIMGRITYFSIPEKFRPLAKRKNIILSRELKEAPPNTSLVRSLDEAVSLATGSGELADKIEKPMESNYNCRIYLTRVLADIDCDTFFPELDENLYRKVDCEDVPTSVFTENGLDFKFEVYDKVQH</sequence>
<reference evidence="9 10" key="1">
    <citation type="submission" date="2022-12" db="EMBL/GenBank/DDBJ databases">
        <title>Chromosome-level genome of Tegillarca granosa.</title>
        <authorList>
            <person name="Kim J."/>
        </authorList>
    </citation>
    <scope>NUCLEOTIDE SEQUENCE [LARGE SCALE GENOMIC DNA]</scope>
    <source>
        <strain evidence="9">Teg-2019</strain>
        <tissue evidence="9">Adductor muscle</tissue>
    </source>
</reference>
<dbReference type="PROSITE" id="PS51330">
    <property type="entry name" value="DHFR_2"/>
    <property type="match status" value="1"/>
</dbReference>
<dbReference type="InterPro" id="IPR024072">
    <property type="entry name" value="DHFR-like_dom_sf"/>
</dbReference>
<dbReference type="PRINTS" id="PR00070">
    <property type="entry name" value="DHFR"/>
</dbReference>
<evidence type="ECO:0000259" key="8">
    <source>
        <dbReference type="PROSITE" id="PS51330"/>
    </source>
</evidence>
<comment type="caution">
    <text evidence="9">The sequence shown here is derived from an EMBL/GenBank/DDBJ whole genome shotgun (WGS) entry which is preliminary data.</text>
</comment>
<dbReference type="EMBL" id="JARBDR010000496">
    <property type="protein sequence ID" value="KAJ8311353.1"/>
    <property type="molecule type" value="Genomic_DNA"/>
</dbReference>
<dbReference type="InterPro" id="IPR001796">
    <property type="entry name" value="DHFR_dom"/>
</dbReference>
<name>A0ABQ9F6W9_TEGGR</name>
<feature type="domain" description="DHFR" evidence="8">
    <location>
        <begin position="29"/>
        <end position="196"/>
    </location>
</feature>
<protein>
    <recommendedName>
        <fullName evidence="2">dihydrofolate reductase</fullName>
        <ecNumber evidence="2">1.5.1.3</ecNumber>
    </recommendedName>
</protein>
<dbReference type="Proteomes" id="UP001217089">
    <property type="component" value="Unassembled WGS sequence"/>
</dbReference>
<keyword evidence="3" id="KW-0554">One-carbon metabolism</keyword>
<comment type="catalytic activity">
    <reaction evidence="6">
        <text>(6S)-5,6,7,8-tetrahydrofolate + NADP(+) = 7,8-dihydrofolate + NADPH + H(+)</text>
        <dbReference type="Rhea" id="RHEA:15009"/>
        <dbReference type="ChEBI" id="CHEBI:15378"/>
        <dbReference type="ChEBI" id="CHEBI:57451"/>
        <dbReference type="ChEBI" id="CHEBI:57453"/>
        <dbReference type="ChEBI" id="CHEBI:57783"/>
        <dbReference type="ChEBI" id="CHEBI:58349"/>
        <dbReference type="EC" id="1.5.1.3"/>
    </reaction>
</comment>
<evidence type="ECO:0000256" key="7">
    <source>
        <dbReference type="RuleBase" id="RU004474"/>
    </source>
</evidence>
<evidence type="ECO:0000256" key="6">
    <source>
        <dbReference type="ARBA" id="ARBA00048873"/>
    </source>
</evidence>
<evidence type="ECO:0000256" key="5">
    <source>
        <dbReference type="ARBA" id="ARBA00023002"/>
    </source>
</evidence>
<keyword evidence="4" id="KW-0521">NADP</keyword>
<dbReference type="Gene3D" id="3.40.430.10">
    <property type="entry name" value="Dihydrofolate Reductase, subunit A"/>
    <property type="match status" value="1"/>
</dbReference>